<keyword evidence="2" id="KW-1185">Reference proteome</keyword>
<evidence type="ECO:0008006" key="3">
    <source>
        <dbReference type="Google" id="ProtNLM"/>
    </source>
</evidence>
<accession>A0A1I4Q0T4</accession>
<reference evidence="2" key="1">
    <citation type="submission" date="2016-10" db="EMBL/GenBank/DDBJ databases">
        <authorList>
            <person name="Varghese N."/>
            <person name="Submissions S."/>
        </authorList>
    </citation>
    <scope>NUCLEOTIDE SEQUENCE [LARGE SCALE GENOMIC DNA]</scope>
    <source>
        <strain evidence="2">Mob M</strain>
    </source>
</reference>
<evidence type="ECO:0000313" key="1">
    <source>
        <dbReference type="EMBL" id="SFM33691.1"/>
    </source>
</evidence>
<dbReference type="RefSeq" id="WP_091933955.1">
    <property type="nucleotide sequence ID" value="NZ_FOUJ01000001.1"/>
</dbReference>
<dbReference type="AlphaFoldDB" id="A0A1I4Q0T4"/>
<dbReference type="Proteomes" id="UP000198535">
    <property type="component" value="Unassembled WGS sequence"/>
</dbReference>
<gene>
    <name evidence="1" type="ORF">SAMN04488696_1031</name>
</gene>
<dbReference type="OrthoDB" id="125036at2157"/>
<protein>
    <recommendedName>
        <fullName evidence="3">RecA-superfamily ATPase, KaiC/GvpD/RAD55 family</fullName>
    </recommendedName>
</protein>
<proteinExistence type="predicted"/>
<dbReference type="EMBL" id="FOUJ01000001">
    <property type="protein sequence ID" value="SFM33691.1"/>
    <property type="molecule type" value="Genomic_DNA"/>
</dbReference>
<evidence type="ECO:0000313" key="2">
    <source>
        <dbReference type="Proteomes" id="UP000198535"/>
    </source>
</evidence>
<sequence>MMAKIKMVVDEQERTLEEFLNVLDKKSSVFSYTNASDAETLIRSLSQEIANKRSPSMIRIYWKENELTDTTNGKDIVSLHIFRNFTTSMIKIDKLLAKREHLIVVPDLSILELEKNNRPYIHFLSVLLRKCKAHGSTMITVVNEQEADRHVRTELLPFFDNIFILNGNRMKKKGNDKIDIRYTISDQELHLEPYMQNDMNKIKEIFSLTPEEKKELDKLVGQSLEDYRTSM</sequence>
<dbReference type="STRING" id="487685.SAMN04488696_1031"/>
<organism evidence="1 2">
    <name type="scientific">Methanolobus profundi</name>
    <dbReference type="NCBI Taxonomy" id="487685"/>
    <lineage>
        <taxon>Archaea</taxon>
        <taxon>Methanobacteriati</taxon>
        <taxon>Methanobacteriota</taxon>
        <taxon>Stenosarchaea group</taxon>
        <taxon>Methanomicrobia</taxon>
        <taxon>Methanosarcinales</taxon>
        <taxon>Methanosarcinaceae</taxon>
        <taxon>Methanolobus</taxon>
    </lineage>
</organism>
<name>A0A1I4Q0T4_9EURY</name>